<reference evidence="3 4" key="1">
    <citation type="submission" date="2024-02" db="EMBL/GenBank/DDBJ databases">
        <title>Lysinimicrobium sediminis NBRC 112286.</title>
        <authorList>
            <person name="Ichikawa N."/>
            <person name="Katano-Makiyama Y."/>
            <person name="Hidaka K."/>
        </authorList>
    </citation>
    <scope>NUCLEOTIDE SEQUENCE [LARGE SCALE GENOMIC DNA]</scope>
    <source>
        <strain evidence="3 4">NBRC 112286</strain>
    </source>
</reference>
<name>A0ABP9WJ04_9MICO</name>
<evidence type="ECO:0008006" key="5">
    <source>
        <dbReference type="Google" id="ProtNLM"/>
    </source>
</evidence>
<evidence type="ECO:0000256" key="1">
    <source>
        <dbReference type="SAM" id="MobiDB-lite"/>
    </source>
</evidence>
<organism evidence="3 4">
    <name type="scientific">Demequina sediminis</name>
    <dbReference type="NCBI Taxonomy" id="1930058"/>
    <lineage>
        <taxon>Bacteria</taxon>
        <taxon>Bacillati</taxon>
        <taxon>Actinomycetota</taxon>
        <taxon>Actinomycetes</taxon>
        <taxon>Micrococcales</taxon>
        <taxon>Demequinaceae</taxon>
        <taxon>Demequina</taxon>
    </lineage>
</organism>
<dbReference type="EMBL" id="BAABRR010000005">
    <property type="protein sequence ID" value="GAA5518745.1"/>
    <property type="molecule type" value="Genomic_DNA"/>
</dbReference>
<gene>
    <name evidence="3" type="ORF">Lsed01_01178</name>
</gene>
<dbReference type="RefSeq" id="WP_286216334.1">
    <property type="nucleotide sequence ID" value="NZ_AP027736.1"/>
</dbReference>
<dbReference type="Proteomes" id="UP001426770">
    <property type="component" value="Unassembled WGS sequence"/>
</dbReference>
<feature type="transmembrane region" description="Helical" evidence="2">
    <location>
        <begin position="43"/>
        <end position="66"/>
    </location>
</feature>
<evidence type="ECO:0000313" key="4">
    <source>
        <dbReference type="Proteomes" id="UP001426770"/>
    </source>
</evidence>
<evidence type="ECO:0000256" key="2">
    <source>
        <dbReference type="SAM" id="Phobius"/>
    </source>
</evidence>
<keyword evidence="4" id="KW-1185">Reference proteome</keyword>
<proteinExistence type="predicted"/>
<protein>
    <recommendedName>
        <fullName evidence="5">Cell division protein FtsL</fullName>
    </recommendedName>
</protein>
<feature type="region of interest" description="Disordered" evidence="1">
    <location>
        <begin position="1"/>
        <end position="28"/>
    </location>
</feature>
<accession>A0ABP9WJ04</accession>
<comment type="caution">
    <text evidence="3">The sequence shown here is derived from an EMBL/GenBank/DDBJ whole genome shotgun (WGS) entry which is preliminary data.</text>
</comment>
<keyword evidence="2" id="KW-0812">Transmembrane</keyword>
<evidence type="ECO:0000313" key="3">
    <source>
        <dbReference type="EMBL" id="GAA5518745.1"/>
    </source>
</evidence>
<keyword evidence="2" id="KW-1133">Transmembrane helix</keyword>
<sequence>MSAAPLRQPRPAVHPRTAPSARPETGTRTHLRAVQAPERGRSLLPFATLCVAIVIGALSAVLLLNTSMTEGAYERRDLKIEIAALHKESAAYLETLETNAAPASLAARAEELGMAPATALGFVSLSDGIVLETGKK</sequence>
<keyword evidence="2" id="KW-0472">Membrane</keyword>